<dbReference type="EMBL" id="JBHSXX010000001">
    <property type="protein sequence ID" value="MFC6870908.1"/>
    <property type="molecule type" value="Genomic_DNA"/>
</dbReference>
<gene>
    <name evidence="2" type="ORF">ACFQGD_27660</name>
</gene>
<sequence length="299" mass="31419">MPGSVWFAAPGVAIGLALACVVAAFARPAPIRLAAAVARLEARGHLTDSDEARLGRCERLLLPVAVRAARSTNRWWGIPSRDLDACELTPTRYLARRAAWTGAGIALTLVLWLLLVAAQVSVPPGLLVLAICGGAAAGSAVPVLDLAETTRTRRHEFRRAIAAWLKLVAQERASGAAAGPALLEAARAADSWPFQRLHAALVRAQHTGDTPWDALTRLGARMGVAEAGDVADIAATAADGAAVYTTLTTKARSLRRAIMAADKADANSRSQRLALPVTLLLIGLLLLVIYPAFSQLLGM</sequence>
<protein>
    <submittedName>
        <fullName evidence="2">Pilus assembly protein TadB</fullName>
    </submittedName>
</protein>
<keyword evidence="1" id="KW-0472">Membrane</keyword>
<keyword evidence="1" id="KW-1133">Transmembrane helix</keyword>
<dbReference type="PANTHER" id="PTHR35007">
    <property type="entry name" value="INTEGRAL MEMBRANE PROTEIN-RELATED"/>
    <property type="match status" value="1"/>
</dbReference>
<comment type="caution">
    <text evidence="2">The sequence shown here is derived from an EMBL/GenBank/DDBJ whole genome shotgun (WGS) entry which is preliminary data.</text>
</comment>
<keyword evidence="1" id="KW-0812">Transmembrane</keyword>
<dbReference type="PANTHER" id="PTHR35007:SF1">
    <property type="entry name" value="PILUS ASSEMBLY PROTEIN"/>
    <property type="match status" value="1"/>
</dbReference>
<feature type="transmembrane region" description="Helical" evidence="1">
    <location>
        <begin position="273"/>
        <end position="293"/>
    </location>
</feature>
<evidence type="ECO:0000256" key="1">
    <source>
        <dbReference type="SAM" id="Phobius"/>
    </source>
</evidence>
<feature type="transmembrane region" description="Helical" evidence="1">
    <location>
        <begin position="98"/>
        <end position="120"/>
    </location>
</feature>
<name>A0ABW2C7A3_9PSEU</name>
<organism evidence="2 3">
    <name type="scientific">Haloechinothrix salitolerans</name>
    <dbReference type="NCBI Taxonomy" id="926830"/>
    <lineage>
        <taxon>Bacteria</taxon>
        <taxon>Bacillati</taxon>
        <taxon>Actinomycetota</taxon>
        <taxon>Actinomycetes</taxon>
        <taxon>Pseudonocardiales</taxon>
        <taxon>Pseudonocardiaceae</taxon>
        <taxon>Haloechinothrix</taxon>
    </lineage>
</organism>
<accession>A0ABW2C7A3</accession>
<feature type="transmembrane region" description="Helical" evidence="1">
    <location>
        <begin position="6"/>
        <end position="26"/>
    </location>
</feature>
<evidence type="ECO:0000313" key="2">
    <source>
        <dbReference type="EMBL" id="MFC6870908.1"/>
    </source>
</evidence>
<dbReference type="Proteomes" id="UP001596337">
    <property type="component" value="Unassembled WGS sequence"/>
</dbReference>
<feature type="transmembrane region" description="Helical" evidence="1">
    <location>
        <begin position="126"/>
        <end position="147"/>
    </location>
</feature>
<evidence type="ECO:0000313" key="3">
    <source>
        <dbReference type="Proteomes" id="UP001596337"/>
    </source>
</evidence>
<dbReference type="RefSeq" id="WP_345401622.1">
    <property type="nucleotide sequence ID" value="NZ_BAABLA010000106.1"/>
</dbReference>
<reference evidence="3" key="1">
    <citation type="journal article" date="2019" name="Int. J. Syst. Evol. Microbiol.">
        <title>The Global Catalogue of Microorganisms (GCM) 10K type strain sequencing project: providing services to taxonomists for standard genome sequencing and annotation.</title>
        <authorList>
            <consortium name="The Broad Institute Genomics Platform"/>
            <consortium name="The Broad Institute Genome Sequencing Center for Infectious Disease"/>
            <person name="Wu L."/>
            <person name="Ma J."/>
        </authorList>
    </citation>
    <scope>NUCLEOTIDE SEQUENCE [LARGE SCALE GENOMIC DNA]</scope>
    <source>
        <strain evidence="3">KCTC 32255</strain>
    </source>
</reference>
<keyword evidence="3" id="KW-1185">Reference proteome</keyword>
<proteinExistence type="predicted"/>